<protein>
    <submittedName>
        <fullName evidence="1">Uncharacterized protein</fullName>
    </submittedName>
</protein>
<evidence type="ECO:0000313" key="1">
    <source>
        <dbReference type="EMBL" id="DAG05331.1"/>
    </source>
</evidence>
<organism evidence="1">
    <name type="scientific">Siphoviridae sp. ctF2K4</name>
    <dbReference type="NCBI Taxonomy" id="2825401"/>
    <lineage>
        <taxon>Viruses</taxon>
        <taxon>Duplodnaviria</taxon>
        <taxon>Heunggongvirae</taxon>
        <taxon>Uroviricota</taxon>
        <taxon>Caudoviricetes</taxon>
    </lineage>
</organism>
<proteinExistence type="predicted"/>
<accession>A0A8S5VFE8</accession>
<sequence>MHNYSYPARKSNCFSYADGYCSVFPRGIEKQFKSGKGHIVLEDEHIVVINDDTPEDIERRFLKEYAEFYAKTRKNNIYLDD</sequence>
<dbReference type="EMBL" id="BK016256">
    <property type="protein sequence ID" value="DAG05331.1"/>
    <property type="molecule type" value="Genomic_DNA"/>
</dbReference>
<name>A0A8S5VFE8_9CAUD</name>
<reference evidence="1" key="1">
    <citation type="journal article" date="2021" name="Proc. Natl. Acad. Sci. U.S.A.">
        <title>A Catalog of Tens of Thousands of Viruses from Human Metagenomes Reveals Hidden Associations with Chronic Diseases.</title>
        <authorList>
            <person name="Tisza M.J."/>
            <person name="Buck C.B."/>
        </authorList>
    </citation>
    <scope>NUCLEOTIDE SEQUENCE</scope>
    <source>
        <strain evidence="1">CtF2K4</strain>
    </source>
</reference>